<gene>
    <name evidence="1" type="ORF">PUN28_010922</name>
</gene>
<reference evidence="1 2" key="1">
    <citation type="submission" date="2023-03" db="EMBL/GenBank/DDBJ databases">
        <title>High recombination rates correlate with genetic variation in Cardiocondyla obscurior ants.</title>
        <authorList>
            <person name="Errbii M."/>
        </authorList>
    </citation>
    <scope>NUCLEOTIDE SEQUENCE [LARGE SCALE GENOMIC DNA]</scope>
    <source>
        <strain evidence="1">Alpha-2009</strain>
        <tissue evidence="1">Whole body</tissue>
    </source>
</reference>
<protein>
    <submittedName>
        <fullName evidence="1">Uncharacterized protein</fullName>
    </submittedName>
</protein>
<proteinExistence type="predicted"/>
<accession>A0AAW2FPA2</accession>
<evidence type="ECO:0000313" key="2">
    <source>
        <dbReference type="Proteomes" id="UP001430953"/>
    </source>
</evidence>
<organism evidence="1 2">
    <name type="scientific">Cardiocondyla obscurior</name>
    <dbReference type="NCBI Taxonomy" id="286306"/>
    <lineage>
        <taxon>Eukaryota</taxon>
        <taxon>Metazoa</taxon>
        <taxon>Ecdysozoa</taxon>
        <taxon>Arthropoda</taxon>
        <taxon>Hexapoda</taxon>
        <taxon>Insecta</taxon>
        <taxon>Pterygota</taxon>
        <taxon>Neoptera</taxon>
        <taxon>Endopterygota</taxon>
        <taxon>Hymenoptera</taxon>
        <taxon>Apocrita</taxon>
        <taxon>Aculeata</taxon>
        <taxon>Formicoidea</taxon>
        <taxon>Formicidae</taxon>
        <taxon>Myrmicinae</taxon>
        <taxon>Cardiocondyla</taxon>
    </lineage>
</organism>
<dbReference type="Proteomes" id="UP001430953">
    <property type="component" value="Unassembled WGS sequence"/>
</dbReference>
<dbReference type="AlphaFoldDB" id="A0AAW2FPA2"/>
<comment type="caution">
    <text evidence="1">The sequence shown here is derived from an EMBL/GenBank/DDBJ whole genome shotgun (WGS) entry which is preliminary data.</text>
</comment>
<keyword evidence="2" id="KW-1185">Reference proteome</keyword>
<sequence length="116" mass="13341">MTLMSDAYRANRIFLSSRRFRFAFLSLSLSSVFFSLYLLVPFPPSTSAETDLSPTLMAIPIVPHAYYNRKKDQRYSSDSHPRLPMAIDANERRDSDLEWNHFSSGRRTDAAGCKEK</sequence>
<name>A0AAW2FPA2_9HYME</name>
<dbReference type="EMBL" id="JADYXP020000010">
    <property type="protein sequence ID" value="KAL0115722.1"/>
    <property type="molecule type" value="Genomic_DNA"/>
</dbReference>
<evidence type="ECO:0000313" key="1">
    <source>
        <dbReference type="EMBL" id="KAL0115722.1"/>
    </source>
</evidence>